<dbReference type="RefSeq" id="XP_019051479.1">
    <property type="nucleotide sequence ID" value="XM_019195934.1"/>
</dbReference>
<name>A0A1U8PY59_NELNU</name>
<evidence type="ECO:0000259" key="3">
    <source>
        <dbReference type="PROSITE" id="PS50097"/>
    </source>
</evidence>
<dbReference type="Gene3D" id="1.25.40.420">
    <property type="match status" value="1"/>
</dbReference>
<protein>
    <submittedName>
        <fullName evidence="5">BTB/POZ domain-containing protein FBL11 isoform X1</fullName>
    </submittedName>
</protein>
<reference evidence="5" key="1">
    <citation type="submission" date="2025-08" db="UniProtKB">
        <authorList>
            <consortium name="RefSeq"/>
        </authorList>
    </citation>
    <scope>IDENTIFICATION</scope>
</reference>
<dbReference type="FunCoup" id="A0A1U8PY59">
    <property type="interactions" value="899"/>
</dbReference>
<dbReference type="CDD" id="cd18186">
    <property type="entry name" value="BTB_POZ_ZBTB_KLHL-like"/>
    <property type="match status" value="1"/>
</dbReference>
<dbReference type="STRING" id="4432.A0A1U8PY59"/>
<dbReference type="InterPro" id="IPR006553">
    <property type="entry name" value="Leu-rich_rpt_Cys-con_subtyp"/>
</dbReference>
<organism evidence="4 5">
    <name type="scientific">Nelumbo nucifera</name>
    <name type="common">Sacred lotus</name>
    <dbReference type="NCBI Taxonomy" id="4432"/>
    <lineage>
        <taxon>Eukaryota</taxon>
        <taxon>Viridiplantae</taxon>
        <taxon>Streptophyta</taxon>
        <taxon>Embryophyta</taxon>
        <taxon>Tracheophyta</taxon>
        <taxon>Spermatophyta</taxon>
        <taxon>Magnoliopsida</taxon>
        <taxon>Proteales</taxon>
        <taxon>Nelumbonaceae</taxon>
        <taxon>Nelumbo</taxon>
    </lineage>
</organism>
<dbReference type="OMA" id="NIKGCAL"/>
<dbReference type="Pfam" id="PF00651">
    <property type="entry name" value="BTB"/>
    <property type="match status" value="1"/>
</dbReference>
<dbReference type="InterPro" id="IPR011705">
    <property type="entry name" value="BACK"/>
</dbReference>
<keyword evidence="4" id="KW-1185">Reference proteome</keyword>
<comment type="pathway">
    <text evidence="2">Protein modification; protein ubiquitination.</text>
</comment>
<dbReference type="GeneID" id="104586925"/>
<dbReference type="Gene3D" id="3.80.10.10">
    <property type="entry name" value="Ribonuclease Inhibitor"/>
    <property type="match status" value="2"/>
</dbReference>
<dbReference type="SMART" id="SM00875">
    <property type="entry name" value="BACK"/>
    <property type="match status" value="1"/>
</dbReference>
<dbReference type="Gene3D" id="3.30.710.10">
    <property type="entry name" value="Potassium Channel Kv1.1, Chain A"/>
    <property type="match status" value="1"/>
</dbReference>
<dbReference type="SUPFAM" id="SSF52047">
    <property type="entry name" value="RNI-like"/>
    <property type="match status" value="2"/>
</dbReference>
<proteinExistence type="predicted"/>
<evidence type="ECO:0000256" key="1">
    <source>
        <dbReference type="ARBA" id="ARBA00002668"/>
    </source>
</evidence>
<dbReference type="Proteomes" id="UP000189703">
    <property type="component" value="Unplaced"/>
</dbReference>
<dbReference type="GO" id="GO:0019005">
    <property type="term" value="C:SCF ubiquitin ligase complex"/>
    <property type="evidence" value="ECO:0000318"/>
    <property type="project" value="GO_Central"/>
</dbReference>
<dbReference type="OrthoDB" id="775260at2759"/>
<evidence type="ECO:0000256" key="2">
    <source>
        <dbReference type="ARBA" id="ARBA00004906"/>
    </source>
</evidence>
<dbReference type="eggNOG" id="KOG1947">
    <property type="taxonomic scope" value="Eukaryota"/>
</dbReference>
<dbReference type="PANTHER" id="PTHR13318">
    <property type="entry name" value="PARTNER OF PAIRED, ISOFORM B-RELATED"/>
    <property type="match status" value="1"/>
</dbReference>
<sequence length="1022" mass="113790">MASTSKDNFVVLELKDPLVIGAETTQKEIFISTSDICTWNLPLILSHESIKVKAERSRLIQHSTYFSGLLVGSFSESCLDHVSVYWNLETTVNVLKFIYGCPLDLSFNNFLPLLEGALFFGLDDLLLECKTWFCRTTSTKGLSSVQIPLDSIIEIWNFGLDHAIDFLAELCTGYFARNFMWAVSCSSFSYVPFNLLCSCIEHPHLTVDSEKHLCEALLGWLTSNVGSMEFSSNTEDDYGSILEKVQLNLLPLWFASGKRRNHYFSKLADESTSDIFSLMKDPSMSSCCVLRVSGRNSRIRLTEYTEKVDLSGCPQITSAFLLSALPCSNNMDLTLTGTLNRSSVKLQCFDGARHLISQSLFQLLAFEAVCEVDVSKCPNIHFEAAIELFCKSFPSLKILKASYCSHFKLETLFHLVRECPLVNEVDLTTDVSPIIPTQVSIVSATVEEYQELGGVSYKILKDKPLLSSITKLVLKGRSDIDDMDLQKLSLLSSSLSYLNIKGCTSVTDMGISKLICKSMKLHSLVVSDTYFGRNSTLVLCSDSPLDGFPAMPCELNFSTSLAFRLQKLHIGGCKNVDVRSLLQLMSCTYSLKSLCLRETVVDDHALNNFSGSSLEKLDISETMVSGASLTQLVRRNPGLKLFKVRSCRKLSLWEGRLEVVEALPYHGFSGEELSFELSRRCTLEGAEFGWGLSPFSLKNLGPAIRSLRTITVGLGGTLGEYGLELLLTVCPLLEAVVLHFQVISDNIVKRIVESLKHIKVLGLCYCLGGLSSLSFQLSMPNLRKLRLERVTPWMTNDDLVTLTRSCTSLIELSLSGCTHLNSDSQQIISYGWPGLISIHLEDCGEVTSEGVSSLFDCKAIEDLSLRHTGENRVEEKLVQVQLPPLLDPPPFHVFFCHHKGQLSSRVMEHFDVVPPTSSDSSGVDPTQGRGIQRNFIVDAASRWPMLRKIALDLCDANEGGFDSPSYAGRFSLNTVRIAKCKQQRCSLDFQCFENCRKSVHKETIILEWNSKGLKTIIVKERV</sequence>
<gene>
    <name evidence="5" type="primary">LOC104586925</name>
</gene>
<dbReference type="InterPro" id="IPR032675">
    <property type="entry name" value="LRR_dom_sf"/>
</dbReference>
<dbReference type="SMART" id="SM00367">
    <property type="entry name" value="LRR_CC"/>
    <property type="match status" value="6"/>
</dbReference>
<evidence type="ECO:0000313" key="5">
    <source>
        <dbReference type="RefSeq" id="XP_019051479.1"/>
    </source>
</evidence>
<evidence type="ECO:0000313" key="4">
    <source>
        <dbReference type="Proteomes" id="UP000189703"/>
    </source>
</evidence>
<comment type="function">
    <text evidence="1">May act as a substrate-specific adapter of an E3 ubiquitin-protein ligase complex (CUL3-RBX1-BTB) which mediates the ubiquitination and subsequent proteasomal degradation of target proteins.</text>
</comment>
<accession>A0A1U8PY59</accession>
<dbReference type="InterPro" id="IPR000210">
    <property type="entry name" value="BTB/POZ_dom"/>
</dbReference>
<dbReference type="Pfam" id="PF07707">
    <property type="entry name" value="BACK"/>
    <property type="match status" value="1"/>
</dbReference>
<dbReference type="InParanoid" id="A0A1U8PY59"/>
<dbReference type="PROSITE" id="PS50097">
    <property type="entry name" value="BTB"/>
    <property type="match status" value="1"/>
</dbReference>
<dbReference type="GO" id="GO:0031146">
    <property type="term" value="P:SCF-dependent proteasomal ubiquitin-dependent protein catabolic process"/>
    <property type="evidence" value="ECO:0000318"/>
    <property type="project" value="GO_Central"/>
</dbReference>
<feature type="domain" description="BTB" evidence="3">
    <location>
        <begin position="39"/>
        <end position="107"/>
    </location>
</feature>
<dbReference type="AlphaFoldDB" id="A0A1U8PY59"/>
<dbReference type="InterPro" id="IPR011333">
    <property type="entry name" value="SKP1/BTB/POZ_sf"/>
</dbReference>
<dbReference type="SUPFAM" id="SSF54695">
    <property type="entry name" value="POZ domain"/>
    <property type="match status" value="1"/>
</dbReference>
<dbReference type="KEGG" id="nnu:104586925"/>